<feature type="chain" id="PRO_5030753247" description="Secreted protein" evidence="1">
    <location>
        <begin position="27"/>
        <end position="127"/>
    </location>
</feature>
<evidence type="ECO:0000313" key="2">
    <source>
        <dbReference type="EMBL" id="MBB5016514.1"/>
    </source>
</evidence>
<dbReference type="AlphaFoldDB" id="A0A7W7Y1R1"/>
<name>A0A7W7Y1R1_9GAMM</name>
<dbReference type="EMBL" id="JACHHX010000021">
    <property type="protein sequence ID" value="MBB5016514.1"/>
    <property type="molecule type" value="Genomic_DNA"/>
</dbReference>
<dbReference type="RefSeq" id="WP_183949178.1">
    <property type="nucleotide sequence ID" value="NZ_JACHHX010000021.1"/>
</dbReference>
<organism evidence="2 3">
    <name type="scientific">Rehaibacterium terrae</name>
    <dbReference type="NCBI Taxonomy" id="1341696"/>
    <lineage>
        <taxon>Bacteria</taxon>
        <taxon>Pseudomonadati</taxon>
        <taxon>Pseudomonadota</taxon>
        <taxon>Gammaproteobacteria</taxon>
        <taxon>Lysobacterales</taxon>
        <taxon>Lysobacteraceae</taxon>
        <taxon>Rehaibacterium</taxon>
    </lineage>
</organism>
<evidence type="ECO:0008006" key="4">
    <source>
        <dbReference type="Google" id="ProtNLM"/>
    </source>
</evidence>
<keyword evidence="1" id="KW-0732">Signal</keyword>
<protein>
    <recommendedName>
        <fullName evidence="4">Secreted protein</fullName>
    </recommendedName>
</protein>
<accession>A0A7W7Y1R1</accession>
<feature type="signal peptide" evidence="1">
    <location>
        <begin position="1"/>
        <end position="26"/>
    </location>
</feature>
<evidence type="ECO:0000256" key="1">
    <source>
        <dbReference type="SAM" id="SignalP"/>
    </source>
</evidence>
<comment type="caution">
    <text evidence="2">The sequence shown here is derived from an EMBL/GenBank/DDBJ whole genome shotgun (WGS) entry which is preliminary data.</text>
</comment>
<dbReference type="PROSITE" id="PS51257">
    <property type="entry name" value="PROKAR_LIPOPROTEIN"/>
    <property type="match status" value="1"/>
</dbReference>
<dbReference type="Proteomes" id="UP000519004">
    <property type="component" value="Unassembled WGS sequence"/>
</dbReference>
<evidence type="ECO:0000313" key="3">
    <source>
        <dbReference type="Proteomes" id="UP000519004"/>
    </source>
</evidence>
<gene>
    <name evidence="2" type="ORF">HNQ58_002429</name>
</gene>
<proteinExistence type="predicted"/>
<keyword evidence="3" id="KW-1185">Reference proteome</keyword>
<reference evidence="2 3" key="1">
    <citation type="submission" date="2020-08" db="EMBL/GenBank/DDBJ databases">
        <title>Genomic Encyclopedia of Type Strains, Phase IV (KMG-IV): sequencing the most valuable type-strain genomes for metagenomic binning, comparative biology and taxonomic classification.</title>
        <authorList>
            <person name="Goeker M."/>
        </authorList>
    </citation>
    <scope>NUCLEOTIDE SEQUENCE [LARGE SCALE GENOMIC DNA]</scope>
    <source>
        <strain evidence="2 3">DSM 25897</strain>
    </source>
</reference>
<sequence>MTARLLPLPLLLLLLLLLLVACAPYAETPAADAPTPAVEPGEVEPGEVDYACKVDSDCAVKNVGNCCGYYPACVNRDSPTFPERVMARCAEEEMAGICGFPEIAGCACVAGRCENVLATPLIEGQEH</sequence>